<accession>A0A5B0QI18</accession>
<dbReference type="PANTHER" id="PTHR28626:SF3">
    <property type="entry name" value="SRR1-LIKE PROTEIN"/>
    <property type="match status" value="1"/>
</dbReference>
<dbReference type="PANTHER" id="PTHR28626">
    <property type="entry name" value="SRR1-LIKE PROTEIN"/>
    <property type="match status" value="1"/>
</dbReference>
<feature type="domain" description="SRR1-like" evidence="2">
    <location>
        <begin position="80"/>
        <end position="290"/>
    </location>
</feature>
<keyword evidence="4" id="KW-1185">Reference proteome</keyword>
<protein>
    <recommendedName>
        <fullName evidence="2">SRR1-like domain-containing protein</fullName>
    </recommendedName>
</protein>
<dbReference type="InterPro" id="IPR012942">
    <property type="entry name" value="SRR1-like"/>
</dbReference>
<gene>
    <name evidence="3" type="ORF">PGT21_012227</name>
</gene>
<dbReference type="EMBL" id="VSWC01000015">
    <property type="protein sequence ID" value="KAA1112836.1"/>
    <property type="molecule type" value="Genomic_DNA"/>
</dbReference>
<sequence length="294" mass="33454">MQKDIEQTVGFHYVEQRSTKKNRKRRNNGKHSATLDLVTRAPLDLSQHLENRRSAMEKSQWLSLSSTWFAQCLNDPGTPGPPRKITCLALGSFSPDAAYQPVLTPGVASCTGIHGLKQSQFQLVFLLDVILPILSAHQRPENPANPEHQIPSPNDMPERSNLMVSFYDPAFTEKDKENLRNMGHVVLDAEPSLRCEQPTFFYMPHAPKTLYERLVCENSPPDDEDNLSHIILMGNDLKSYQKIMVQEEKDAIPTLMHLDAQNIQAHYPPDLSKLNQDTGVHFFNETCFQWFTKS</sequence>
<organism evidence="3 4">
    <name type="scientific">Puccinia graminis f. sp. tritici</name>
    <dbReference type="NCBI Taxonomy" id="56615"/>
    <lineage>
        <taxon>Eukaryota</taxon>
        <taxon>Fungi</taxon>
        <taxon>Dikarya</taxon>
        <taxon>Basidiomycota</taxon>
        <taxon>Pucciniomycotina</taxon>
        <taxon>Pucciniomycetes</taxon>
        <taxon>Pucciniales</taxon>
        <taxon>Pucciniaceae</taxon>
        <taxon>Puccinia</taxon>
    </lineage>
</organism>
<evidence type="ECO:0000313" key="4">
    <source>
        <dbReference type="Proteomes" id="UP000324748"/>
    </source>
</evidence>
<dbReference type="InterPro" id="IPR040044">
    <property type="entry name" value="SRR1L"/>
</dbReference>
<reference evidence="3 4" key="1">
    <citation type="submission" date="2019-05" db="EMBL/GenBank/DDBJ databases">
        <title>Emergence of the Ug99 lineage of the wheat stem rust pathogen through somatic hybridization.</title>
        <authorList>
            <person name="Li F."/>
            <person name="Upadhyaya N.M."/>
            <person name="Sperschneider J."/>
            <person name="Matny O."/>
            <person name="Nguyen-Phuc H."/>
            <person name="Mago R."/>
            <person name="Raley C."/>
            <person name="Miller M.E."/>
            <person name="Silverstein K.A.T."/>
            <person name="Henningsen E."/>
            <person name="Hirsch C.D."/>
            <person name="Visser B."/>
            <person name="Pretorius Z.A."/>
            <person name="Steffenson B.J."/>
            <person name="Schwessinger B."/>
            <person name="Dodds P.N."/>
            <person name="Figueroa M."/>
        </authorList>
    </citation>
    <scope>NUCLEOTIDE SEQUENCE [LARGE SCALE GENOMIC DNA]</scope>
    <source>
        <strain evidence="3">21-0</strain>
    </source>
</reference>
<name>A0A5B0QI18_PUCGR</name>
<dbReference type="Proteomes" id="UP000324748">
    <property type="component" value="Unassembled WGS sequence"/>
</dbReference>
<proteinExistence type="inferred from homology"/>
<evidence type="ECO:0000259" key="2">
    <source>
        <dbReference type="Pfam" id="PF07985"/>
    </source>
</evidence>
<evidence type="ECO:0000313" key="3">
    <source>
        <dbReference type="EMBL" id="KAA1112836.1"/>
    </source>
</evidence>
<dbReference type="OrthoDB" id="551431at2759"/>
<evidence type="ECO:0000256" key="1">
    <source>
        <dbReference type="ARBA" id="ARBA00009856"/>
    </source>
</evidence>
<comment type="similarity">
    <text evidence="1">Belongs to the SRR1 family.</text>
</comment>
<dbReference type="GO" id="GO:0005737">
    <property type="term" value="C:cytoplasm"/>
    <property type="evidence" value="ECO:0007669"/>
    <property type="project" value="TreeGrafter"/>
</dbReference>
<comment type="caution">
    <text evidence="3">The sequence shown here is derived from an EMBL/GenBank/DDBJ whole genome shotgun (WGS) entry which is preliminary data.</text>
</comment>
<dbReference type="GO" id="GO:0005634">
    <property type="term" value="C:nucleus"/>
    <property type="evidence" value="ECO:0007669"/>
    <property type="project" value="TreeGrafter"/>
</dbReference>
<dbReference type="AlphaFoldDB" id="A0A5B0QI18"/>
<dbReference type="Pfam" id="PF07985">
    <property type="entry name" value="SRR1"/>
    <property type="match status" value="1"/>
</dbReference>